<accession>A0A6G9XQJ2</accession>
<name>A0A6G9XQJ2_NOCBR</name>
<dbReference type="PROSITE" id="PS51257">
    <property type="entry name" value="PROKAR_LIPOPROTEIN"/>
    <property type="match status" value="1"/>
</dbReference>
<dbReference type="RefSeq" id="WP_167462288.1">
    <property type="nucleotide sequence ID" value="NZ_CP046171.1"/>
</dbReference>
<dbReference type="EMBL" id="CP046171">
    <property type="protein sequence ID" value="QIS03221.1"/>
    <property type="molecule type" value="Genomic_DNA"/>
</dbReference>
<dbReference type="AlphaFoldDB" id="A0A6G9XQJ2"/>
<organism evidence="1 2">
    <name type="scientific">Nocardia brasiliensis</name>
    <dbReference type="NCBI Taxonomy" id="37326"/>
    <lineage>
        <taxon>Bacteria</taxon>
        <taxon>Bacillati</taxon>
        <taxon>Actinomycetota</taxon>
        <taxon>Actinomycetes</taxon>
        <taxon>Mycobacteriales</taxon>
        <taxon>Nocardiaceae</taxon>
        <taxon>Nocardia</taxon>
    </lineage>
</organism>
<protein>
    <recommendedName>
        <fullName evidence="3">Lipoprotein</fullName>
    </recommendedName>
</protein>
<evidence type="ECO:0000313" key="2">
    <source>
        <dbReference type="Proteomes" id="UP000501705"/>
    </source>
</evidence>
<proteinExistence type="predicted"/>
<gene>
    <name evidence="1" type="ORF">F5X71_13680</name>
</gene>
<evidence type="ECO:0008006" key="3">
    <source>
        <dbReference type="Google" id="ProtNLM"/>
    </source>
</evidence>
<dbReference type="Proteomes" id="UP000501705">
    <property type="component" value="Chromosome"/>
</dbReference>
<evidence type="ECO:0000313" key="1">
    <source>
        <dbReference type="EMBL" id="QIS03221.1"/>
    </source>
</evidence>
<reference evidence="1 2" key="1">
    <citation type="journal article" date="2019" name="ACS Chem. Biol.">
        <title>Identification and Mobilization of a Cryptic Antibiotic Biosynthesis Gene Locus from a Human-Pathogenic Nocardia Isolate.</title>
        <authorList>
            <person name="Herisse M."/>
            <person name="Ishida K."/>
            <person name="Porter J.L."/>
            <person name="Howden B."/>
            <person name="Hertweck C."/>
            <person name="Stinear T.P."/>
            <person name="Pidot S.J."/>
        </authorList>
    </citation>
    <scope>NUCLEOTIDE SEQUENCE [LARGE SCALE GENOMIC DNA]</scope>
    <source>
        <strain evidence="1 2">AUSMDU00024985</strain>
    </source>
</reference>
<sequence length="191" mass="20437">MNGWRAALVLAAGLVLAGCSNHDRAVGNWLIEPEQAAIDRALDAPEAQRLAVSFRRSQDPGATGDAVPRRVGAAVTVYATDPRADRSVTVEHVGIESYIAVPVRISGRDAPDTMQLEPTPPYRPRAMATGVEETSLPRPAAARLLLDYPTHTWFAWTPNKLTVLSSGALPGLAGKEFDAAGFRADFGRRAP</sequence>